<feature type="transmembrane region" description="Helical" evidence="8">
    <location>
        <begin position="162"/>
        <end position="184"/>
    </location>
</feature>
<dbReference type="CDD" id="cd16017">
    <property type="entry name" value="LptA"/>
    <property type="match status" value="1"/>
</dbReference>
<dbReference type="InterPro" id="IPR017850">
    <property type="entry name" value="Alkaline_phosphatase_core_sf"/>
</dbReference>
<keyword evidence="7 8" id="KW-0472">Membrane</keyword>
<dbReference type="InterPro" id="IPR040423">
    <property type="entry name" value="PEA_transferase"/>
</dbReference>
<evidence type="ECO:0000256" key="6">
    <source>
        <dbReference type="ARBA" id="ARBA00022989"/>
    </source>
</evidence>
<dbReference type="Gene3D" id="3.40.720.10">
    <property type="entry name" value="Alkaline Phosphatase, subunit A"/>
    <property type="match status" value="1"/>
</dbReference>
<keyword evidence="4 11" id="KW-0808">Transferase</keyword>
<reference evidence="11 12" key="1">
    <citation type="submission" date="2018-10" db="EMBL/GenBank/DDBJ databases">
        <title>Proposal of Lysobacter pythonis sp. nov. isolated from royal pythons (Python regius).</title>
        <authorList>
            <person name="Hans-Juergen B."/>
            <person name="Huptas C."/>
            <person name="Sandra B."/>
            <person name="Igor L."/>
            <person name="Joachim S."/>
            <person name="Siegfried S."/>
            <person name="Mareike W."/>
            <person name="Peter K."/>
        </authorList>
    </citation>
    <scope>NUCLEOTIDE SEQUENCE [LARGE SCALE GENOMIC DNA]</scope>
    <source>
        <strain evidence="11 12">4284/11</strain>
    </source>
</reference>
<evidence type="ECO:0000256" key="3">
    <source>
        <dbReference type="ARBA" id="ARBA00022519"/>
    </source>
</evidence>
<keyword evidence="12" id="KW-1185">Reference proteome</keyword>
<accession>A0A3M2HQ30</accession>
<dbReference type="SUPFAM" id="SSF53649">
    <property type="entry name" value="Alkaline phosphatase-like"/>
    <property type="match status" value="1"/>
</dbReference>
<feature type="transmembrane region" description="Helical" evidence="8">
    <location>
        <begin position="53"/>
        <end position="77"/>
    </location>
</feature>
<dbReference type="PANTHER" id="PTHR30443:SF0">
    <property type="entry name" value="PHOSPHOETHANOLAMINE TRANSFERASE EPTA"/>
    <property type="match status" value="1"/>
</dbReference>
<sequence length="535" mass="58929">MRRTLSTVFRKFDLNLGYAAFLAAFTLFNLLVFQWPLYRYAIANSEPGSLPGLLNLLTLSGLQVALMAVFLTLLSLLSIRLTKTACILILLGNALALYFMTTYGVLIDKAMMGNVFNTDRREAGELFSPGIIGYLLALGVLPALVVAKAAIRGSTRLKRLGLLLASAVLGCAMIYASSSTWLWFDKHAKHLGGLMLPWSYIANTIRHFQDSASANRPQAPLPPLHFEEAPQPGRKTIVVLVIGESARAKNFSLYGYAKDTNPQLAKAGVVALGNTVSCSTYTTASLRCMLSHLGSKAPARVTQEILPNYLQRHGVEVIWRSNNWGEPPLKVGLYQRAEDIRKTCTGTDCARLRYDEALLYGLKEKLQASDASRIFVVLHQAGSHGPQYAGKYPREFERFTPVCRSVNVSKCPPDTLVNAYDNTILYTDHFLAETIQLLRAVPDSVSTMIYMSDHGESLGERGFYLHGTPNTLAPDEQRAIPFLVWTSPGFSKTQASAVTKAKNSGRTQDDIFHSVLGAFDARSDIYNPTFDIFAP</sequence>
<feature type="transmembrane region" description="Helical" evidence="8">
    <location>
        <begin position="126"/>
        <end position="150"/>
    </location>
</feature>
<keyword evidence="2" id="KW-1003">Cell membrane</keyword>
<protein>
    <submittedName>
        <fullName evidence="11">Phosphoethanolamine--lipid A transferase EptA</fullName>
    </submittedName>
</protein>
<feature type="transmembrane region" description="Helical" evidence="8">
    <location>
        <begin position="84"/>
        <end position="106"/>
    </location>
</feature>
<evidence type="ECO:0000256" key="7">
    <source>
        <dbReference type="ARBA" id="ARBA00023136"/>
    </source>
</evidence>
<proteinExistence type="predicted"/>
<dbReference type="RefSeq" id="WP_122102378.1">
    <property type="nucleotide sequence ID" value="NZ_RFLY01000020.1"/>
</dbReference>
<comment type="subcellular location">
    <subcellularLocation>
        <location evidence="1">Cell inner membrane</location>
        <topology evidence="1">Multi-pass membrane protein</topology>
    </subcellularLocation>
</comment>
<feature type="transmembrane region" description="Helical" evidence="8">
    <location>
        <begin position="12"/>
        <end position="33"/>
    </location>
</feature>
<name>A0A3M2HQ30_9GAMM</name>
<dbReference type="InterPro" id="IPR058130">
    <property type="entry name" value="PEA_transf_C"/>
</dbReference>
<evidence type="ECO:0000256" key="4">
    <source>
        <dbReference type="ARBA" id="ARBA00022679"/>
    </source>
</evidence>
<dbReference type="InterPro" id="IPR012549">
    <property type="entry name" value="EptA-like_N"/>
</dbReference>
<evidence type="ECO:0000256" key="5">
    <source>
        <dbReference type="ARBA" id="ARBA00022692"/>
    </source>
</evidence>
<dbReference type="InterPro" id="IPR000917">
    <property type="entry name" value="Sulfatase_N"/>
</dbReference>
<dbReference type="AlphaFoldDB" id="A0A3M2HQ30"/>
<dbReference type="EMBL" id="RFLY01000020">
    <property type="protein sequence ID" value="RMH88377.1"/>
    <property type="molecule type" value="Genomic_DNA"/>
</dbReference>
<evidence type="ECO:0000256" key="2">
    <source>
        <dbReference type="ARBA" id="ARBA00022475"/>
    </source>
</evidence>
<dbReference type="GO" id="GO:0016776">
    <property type="term" value="F:phosphotransferase activity, phosphate group as acceptor"/>
    <property type="evidence" value="ECO:0007669"/>
    <property type="project" value="TreeGrafter"/>
</dbReference>
<dbReference type="GO" id="GO:0005886">
    <property type="term" value="C:plasma membrane"/>
    <property type="evidence" value="ECO:0007669"/>
    <property type="project" value="UniProtKB-SubCell"/>
</dbReference>
<evidence type="ECO:0000256" key="1">
    <source>
        <dbReference type="ARBA" id="ARBA00004429"/>
    </source>
</evidence>
<gene>
    <name evidence="11" type="primary">eptA</name>
    <name evidence="11" type="ORF">EBB59_11950</name>
</gene>
<evidence type="ECO:0000313" key="11">
    <source>
        <dbReference type="EMBL" id="RMH88377.1"/>
    </source>
</evidence>
<dbReference type="Proteomes" id="UP000275012">
    <property type="component" value="Unassembled WGS sequence"/>
</dbReference>
<feature type="domain" description="Sulfatase N-terminal" evidence="9">
    <location>
        <begin position="238"/>
        <end position="520"/>
    </location>
</feature>
<evidence type="ECO:0000259" key="9">
    <source>
        <dbReference type="Pfam" id="PF00884"/>
    </source>
</evidence>
<evidence type="ECO:0000259" key="10">
    <source>
        <dbReference type="Pfam" id="PF08019"/>
    </source>
</evidence>
<keyword evidence="6 8" id="KW-1133">Transmembrane helix</keyword>
<dbReference type="OrthoDB" id="9786870at2"/>
<keyword evidence="5 8" id="KW-0812">Transmembrane</keyword>
<dbReference type="Pfam" id="PF00884">
    <property type="entry name" value="Sulfatase"/>
    <property type="match status" value="1"/>
</dbReference>
<organism evidence="11 12">
    <name type="scientific">Solilutibacter pythonis</name>
    <dbReference type="NCBI Taxonomy" id="2483112"/>
    <lineage>
        <taxon>Bacteria</taxon>
        <taxon>Pseudomonadati</taxon>
        <taxon>Pseudomonadota</taxon>
        <taxon>Gammaproteobacteria</taxon>
        <taxon>Lysobacterales</taxon>
        <taxon>Lysobacteraceae</taxon>
        <taxon>Solilutibacter</taxon>
    </lineage>
</organism>
<feature type="domain" description="Phosphoethanolamine transferase N-terminal" evidence="10">
    <location>
        <begin position="66"/>
        <end position="210"/>
    </location>
</feature>
<evidence type="ECO:0000256" key="8">
    <source>
        <dbReference type="SAM" id="Phobius"/>
    </source>
</evidence>
<evidence type="ECO:0000313" key="12">
    <source>
        <dbReference type="Proteomes" id="UP000275012"/>
    </source>
</evidence>
<dbReference type="GO" id="GO:0009244">
    <property type="term" value="P:lipopolysaccharide core region biosynthetic process"/>
    <property type="evidence" value="ECO:0007669"/>
    <property type="project" value="TreeGrafter"/>
</dbReference>
<comment type="caution">
    <text evidence="11">The sequence shown here is derived from an EMBL/GenBank/DDBJ whole genome shotgun (WGS) entry which is preliminary data.</text>
</comment>
<dbReference type="Pfam" id="PF08019">
    <property type="entry name" value="EptA_B_N"/>
    <property type="match status" value="1"/>
</dbReference>
<dbReference type="NCBIfam" id="NF007160">
    <property type="entry name" value="PRK09598.1"/>
    <property type="match status" value="1"/>
</dbReference>
<keyword evidence="3" id="KW-0997">Cell inner membrane</keyword>
<dbReference type="PANTHER" id="PTHR30443">
    <property type="entry name" value="INNER MEMBRANE PROTEIN"/>
    <property type="match status" value="1"/>
</dbReference>